<organism evidence="3 4">
    <name type="scientific">Paralvinella palmiformis</name>
    <dbReference type="NCBI Taxonomy" id="53620"/>
    <lineage>
        <taxon>Eukaryota</taxon>
        <taxon>Metazoa</taxon>
        <taxon>Spiralia</taxon>
        <taxon>Lophotrochozoa</taxon>
        <taxon>Annelida</taxon>
        <taxon>Polychaeta</taxon>
        <taxon>Sedentaria</taxon>
        <taxon>Canalipalpata</taxon>
        <taxon>Terebellida</taxon>
        <taxon>Terebelliformia</taxon>
        <taxon>Alvinellidae</taxon>
        <taxon>Paralvinella</taxon>
    </lineage>
</organism>
<sequence length="1899" mass="213133">MLMKTHVLHSTLGSIASDKTFCDWLKFYVAIKMPVIGVFWDIENCAVPHGKSALALVQKIREKLFASKREVEFMCVCDTSKESRDVIQELNYAQTVDGSTELTVSGLPRNRSNRALQHRLEMLSDNCGGKVIKVFGSQALLKFHNSEAATRARKRLQEEDVYGAKIRVDYLDKATSQYWKKQHTNIGFHSPRTRPKNRNIANIQRSHSLSPEPQFQYDDGSLADYSKERRNDSCSPYRRKGSLEFRRPSPFGTMFYYGNEAKVDGSFSSHQSFNYNRIHDIPERDDQVSSLSTNQSHFKHDYVDVATMTESTKSSEFSSNRHKKKLRSNVEKNLQSKMKAAHVIIKEKGNGPSNHSQKGTSSNTHLGQKSSEQKLSVKPVNSDKVPTTESGETASGTGPVKDTMQSQASTSEGRIITSSHRRRKKKKTQSVDGKSSALEKNGNNKQEEQMREPVMSCVYISKRYIKEQKELTTDAELGPALEVQDDQTNSDVIIEEENVEVVSIEENDYSPAEASHCTPLGIQTENAQSGSEHRHGCSPKADSNSVRSKSVPSSPHKLSKPHAIRPKPSPVKYPPAFDGAYFSNAYQYCTPPGGGKFSYYYRRNSYHSSAGYYSHFGSPGHPEIESGSQIQDFMDSFNHKRKVSREVLFLQQQVYQKDDWPKSEDEEFELQEDIDGYCREECHSAPPLPYHRGYHCMTPEKSPYSSRSPHFRRTPGAHRPPSRARQFSGERPSSSLSNRSGSSPDSYSSYCYPDSAAQFRPIRFGLSHMSQGYGDPTMEGDEDDHVVELMVSNLDYNISAREWRKILYAEFHQHVQVIDVHILTQPDNTNIGYIKVPTMEEANYAISQTNVVTILQEVPSHQLSLYKLMELFEKRFHHPITASEIYSFQDVLCIMEVEGQGRVVRLLSADQGLVNQNAESSPDAPEDLFCTIHCTDGSTTYQNMLETMPMPFVMLQLRSFSAQLHTLLQEHAGSLPLIRQLRKCGFNSEMLPKCFFDSKQKDNSIRFCATQFTASNKQGNFCSNSILSQQLSQFSREVVMLLKNAQQSCIPVNKFIPTYLHMFGRQCRVADYGYTKLTELLGAIPHIVQVIGVGNHKLVALTHRVQVKRFTMDILRVLKSQASKQISVHDLPIVYNKVFGKPFDITDYGLCYLEDILQELPENTFAIAGTGDDMVFSLPRRDQTPEEIERTKQFALEVIDLLKHSPQSRIPFNRFIPAYHHHFGKQCRVSDYGFTKLVELFEAIPHVLKILDEPEDRVLTLVELELLKVLEEQVVALLKSFPEHKLPVPEFLASFTKFHGHSLRLQDYGVTSVIQLIEKIDRIAQMESQDGKYIIKLIDDTHIQMLAHHVLLLLMEQLDGSMSLDTLQERYRHLFGYGVTEAELKHDLKNLVQVATIGTKKIVKLCPLQMFARDVRTLLRHNHGRLPLSQFEFSYANHFGVQLVPASYSYNTTMNLLQAIPHVVQLRGKGYNIMVILCQDFQEAQSDLMSVSSARNTPHDLLAATVPAGVPSPELTPTAVLSAADLIRFDSGVSTDINDVFCGLSPDEKRGQKTPLCKTPVSDMLQFAAQLLPVSPCPLTPPAGHTFNHGHRATAEYSSLYQSHCLYNVPPVPRNAPHVSTLEQQQEEEDHHHNNDDDDDDAHGAFRNYKKSTPNNESSSQDQSCDVVHKLTEPGLITDKTGTLCIQSSDSINDDDDDVHHIKFRTIGGTLFWSKNEGNTDPITNSAHTPGMTSSSFAEVSPPTCSHQYVRDTSSPKLMGNQDMAADDKLDRRYLGSSSLPVIKESANKSAISESFSSPSGSPTYSVAERLCQIGITSSSPTLPNTSREHDDQQQAQEAHPLMDSGIASPGSLSKNHGSGAEEDLDGSTASTPSPSRKLGTPRRSRLAAKFTASDTNSS</sequence>
<feature type="compositionally biased region" description="Basic residues" evidence="1">
    <location>
        <begin position="419"/>
        <end position="428"/>
    </location>
</feature>
<dbReference type="InterPro" id="IPR045602">
    <property type="entry name" value="MARF1_LOTUS"/>
</dbReference>
<feature type="compositionally biased region" description="Low complexity" evidence="1">
    <location>
        <begin position="387"/>
        <end position="398"/>
    </location>
</feature>
<dbReference type="Gene3D" id="3.30.420.610">
    <property type="entry name" value="LOTUS domain-like"/>
    <property type="match status" value="5"/>
</dbReference>
<dbReference type="PROSITE" id="PS51644">
    <property type="entry name" value="HTH_OST"/>
    <property type="match status" value="5"/>
</dbReference>
<feature type="region of interest" description="Disordered" evidence="1">
    <location>
        <begin position="526"/>
        <end position="570"/>
    </location>
</feature>
<feature type="compositionally biased region" description="Polar residues" evidence="1">
    <location>
        <begin position="1817"/>
        <end position="1826"/>
    </location>
</feature>
<name>A0AAD9KAJ2_9ANNE</name>
<dbReference type="Pfam" id="PF12872">
    <property type="entry name" value="OST-HTH"/>
    <property type="match status" value="5"/>
</dbReference>
<feature type="compositionally biased region" description="Low complexity" evidence="1">
    <location>
        <begin position="543"/>
        <end position="555"/>
    </location>
</feature>
<feature type="region of interest" description="Disordered" evidence="1">
    <location>
        <begin position="348"/>
        <end position="450"/>
    </location>
</feature>
<gene>
    <name evidence="3" type="ORF">LSH36_26g07130</name>
</gene>
<evidence type="ECO:0000313" key="4">
    <source>
        <dbReference type="Proteomes" id="UP001208570"/>
    </source>
</evidence>
<dbReference type="InterPro" id="IPR034189">
    <property type="entry name" value="MARF1_RRM1"/>
</dbReference>
<feature type="region of interest" description="Disordered" evidence="1">
    <location>
        <begin position="310"/>
        <end position="329"/>
    </location>
</feature>
<dbReference type="SUPFAM" id="SSF54928">
    <property type="entry name" value="RNA-binding domain, RBD"/>
    <property type="match status" value="2"/>
</dbReference>
<feature type="region of interest" description="Disordered" evidence="1">
    <location>
        <begin position="1612"/>
        <end position="1665"/>
    </location>
</feature>
<feature type="region of interest" description="Disordered" evidence="1">
    <location>
        <begin position="701"/>
        <end position="747"/>
    </location>
</feature>
<feature type="compositionally biased region" description="Low complexity" evidence="1">
    <location>
        <begin position="729"/>
        <end position="747"/>
    </location>
</feature>
<dbReference type="Gene3D" id="3.30.70.330">
    <property type="match status" value="2"/>
</dbReference>
<feature type="domain" description="HTH OST-type" evidence="2">
    <location>
        <begin position="1266"/>
        <end position="1339"/>
    </location>
</feature>
<protein>
    <recommendedName>
        <fullName evidence="2">HTH OST-type domain-containing protein</fullName>
    </recommendedName>
</protein>
<feature type="compositionally biased region" description="Polar residues" evidence="1">
    <location>
        <begin position="1651"/>
        <end position="1664"/>
    </location>
</feature>
<dbReference type="EMBL" id="JAODUP010000026">
    <property type="protein sequence ID" value="KAK2167567.1"/>
    <property type="molecule type" value="Genomic_DNA"/>
</dbReference>
<feature type="compositionally biased region" description="Polar residues" evidence="1">
    <location>
        <begin position="351"/>
        <end position="374"/>
    </location>
</feature>
<keyword evidence="4" id="KW-1185">Reference proteome</keyword>
<reference evidence="3" key="1">
    <citation type="journal article" date="2023" name="Mol. Biol. Evol.">
        <title>Third-Generation Sequencing Reveals the Adaptive Role of the Epigenome in Three Deep-Sea Polychaetes.</title>
        <authorList>
            <person name="Perez M."/>
            <person name="Aroh O."/>
            <person name="Sun Y."/>
            <person name="Lan Y."/>
            <person name="Juniper S.K."/>
            <person name="Young C.R."/>
            <person name="Angers B."/>
            <person name="Qian P.Y."/>
        </authorList>
    </citation>
    <scope>NUCLEOTIDE SEQUENCE</scope>
    <source>
        <strain evidence="3">P08H-3</strain>
    </source>
</reference>
<feature type="compositionally biased region" description="Basic residues" evidence="1">
    <location>
        <begin position="709"/>
        <end position="722"/>
    </location>
</feature>
<dbReference type="Pfam" id="PF19687">
    <property type="entry name" value="MARF1_LOTUS"/>
    <property type="match status" value="1"/>
</dbReference>
<feature type="compositionally biased region" description="Polar residues" evidence="1">
    <location>
        <begin position="403"/>
        <end position="418"/>
    </location>
</feature>
<evidence type="ECO:0000259" key="2">
    <source>
        <dbReference type="PROSITE" id="PS51644"/>
    </source>
</evidence>
<proteinExistence type="predicted"/>
<feature type="region of interest" description="Disordered" evidence="1">
    <location>
        <begin position="1817"/>
        <end position="1899"/>
    </location>
</feature>
<dbReference type="InterPro" id="IPR041966">
    <property type="entry name" value="LOTUS-like"/>
</dbReference>
<dbReference type="CDD" id="cd08824">
    <property type="entry name" value="LOTUS"/>
    <property type="match status" value="2"/>
</dbReference>
<dbReference type="InterPro" id="IPR035979">
    <property type="entry name" value="RBD_domain_sf"/>
</dbReference>
<feature type="domain" description="HTH OST-type" evidence="2">
    <location>
        <begin position="1407"/>
        <end position="1480"/>
    </location>
</feature>
<feature type="domain" description="HTH OST-type" evidence="2">
    <location>
        <begin position="1106"/>
        <end position="1181"/>
    </location>
</feature>
<comment type="caution">
    <text evidence="3">The sequence shown here is derived from an EMBL/GenBank/DDBJ whole genome shotgun (WGS) entry which is preliminary data.</text>
</comment>
<feature type="domain" description="HTH OST-type" evidence="2">
    <location>
        <begin position="1030"/>
        <end position="1104"/>
    </location>
</feature>
<dbReference type="GO" id="GO:0003676">
    <property type="term" value="F:nucleic acid binding"/>
    <property type="evidence" value="ECO:0007669"/>
    <property type="project" value="InterPro"/>
</dbReference>
<dbReference type="InterPro" id="IPR025605">
    <property type="entry name" value="OST-HTH/LOTUS_dom"/>
</dbReference>
<dbReference type="InterPro" id="IPR012677">
    <property type="entry name" value="Nucleotide-bd_a/b_plait_sf"/>
</dbReference>
<dbReference type="Proteomes" id="UP001208570">
    <property type="component" value="Unassembled WGS sequence"/>
</dbReference>
<dbReference type="Pfam" id="PF11608">
    <property type="entry name" value="RRM_MARF1"/>
    <property type="match status" value="1"/>
</dbReference>
<feature type="domain" description="HTH OST-type" evidence="2">
    <location>
        <begin position="1190"/>
        <end position="1264"/>
    </location>
</feature>
<evidence type="ECO:0000256" key="1">
    <source>
        <dbReference type="SAM" id="MobiDB-lite"/>
    </source>
</evidence>
<accession>A0AAD9KAJ2</accession>
<evidence type="ECO:0000313" key="3">
    <source>
        <dbReference type="EMBL" id="KAK2167567.1"/>
    </source>
</evidence>